<dbReference type="Proteomes" id="UP000298030">
    <property type="component" value="Unassembled WGS sequence"/>
</dbReference>
<name>A0A4Y7SNF5_COPMI</name>
<organism evidence="1 2">
    <name type="scientific">Coprinellus micaceus</name>
    <name type="common">Glistening ink-cap mushroom</name>
    <name type="synonym">Coprinus micaceus</name>
    <dbReference type="NCBI Taxonomy" id="71717"/>
    <lineage>
        <taxon>Eukaryota</taxon>
        <taxon>Fungi</taxon>
        <taxon>Dikarya</taxon>
        <taxon>Basidiomycota</taxon>
        <taxon>Agaricomycotina</taxon>
        <taxon>Agaricomycetes</taxon>
        <taxon>Agaricomycetidae</taxon>
        <taxon>Agaricales</taxon>
        <taxon>Agaricineae</taxon>
        <taxon>Psathyrellaceae</taxon>
        <taxon>Coprinellus</taxon>
    </lineage>
</organism>
<accession>A0A4Y7SNF5</accession>
<protein>
    <submittedName>
        <fullName evidence="1">Uncharacterized protein</fullName>
    </submittedName>
</protein>
<dbReference type="SUPFAM" id="SSF48452">
    <property type="entry name" value="TPR-like"/>
    <property type="match status" value="1"/>
</dbReference>
<keyword evidence="2" id="KW-1185">Reference proteome</keyword>
<reference evidence="1 2" key="1">
    <citation type="journal article" date="2019" name="Nat. Ecol. Evol.">
        <title>Megaphylogeny resolves global patterns of mushroom evolution.</title>
        <authorList>
            <person name="Varga T."/>
            <person name="Krizsan K."/>
            <person name="Foldi C."/>
            <person name="Dima B."/>
            <person name="Sanchez-Garcia M."/>
            <person name="Sanchez-Ramirez S."/>
            <person name="Szollosi G.J."/>
            <person name="Szarkandi J.G."/>
            <person name="Papp V."/>
            <person name="Albert L."/>
            <person name="Andreopoulos W."/>
            <person name="Angelini C."/>
            <person name="Antonin V."/>
            <person name="Barry K.W."/>
            <person name="Bougher N.L."/>
            <person name="Buchanan P."/>
            <person name="Buyck B."/>
            <person name="Bense V."/>
            <person name="Catcheside P."/>
            <person name="Chovatia M."/>
            <person name="Cooper J."/>
            <person name="Damon W."/>
            <person name="Desjardin D."/>
            <person name="Finy P."/>
            <person name="Geml J."/>
            <person name="Haridas S."/>
            <person name="Hughes K."/>
            <person name="Justo A."/>
            <person name="Karasinski D."/>
            <person name="Kautmanova I."/>
            <person name="Kiss B."/>
            <person name="Kocsube S."/>
            <person name="Kotiranta H."/>
            <person name="LaButti K.M."/>
            <person name="Lechner B.E."/>
            <person name="Liimatainen K."/>
            <person name="Lipzen A."/>
            <person name="Lukacs Z."/>
            <person name="Mihaltcheva S."/>
            <person name="Morgado L.N."/>
            <person name="Niskanen T."/>
            <person name="Noordeloos M.E."/>
            <person name="Ohm R.A."/>
            <person name="Ortiz-Santana B."/>
            <person name="Ovrebo C."/>
            <person name="Racz N."/>
            <person name="Riley R."/>
            <person name="Savchenko A."/>
            <person name="Shiryaev A."/>
            <person name="Soop K."/>
            <person name="Spirin V."/>
            <person name="Szebenyi C."/>
            <person name="Tomsovsky M."/>
            <person name="Tulloss R.E."/>
            <person name="Uehling J."/>
            <person name="Grigoriev I.V."/>
            <person name="Vagvolgyi C."/>
            <person name="Papp T."/>
            <person name="Martin F.M."/>
            <person name="Miettinen O."/>
            <person name="Hibbett D.S."/>
            <person name="Nagy L.G."/>
        </authorList>
    </citation>
    <scope>NUCLEOTIDE SEQUENCE [LARGE SCALE GENOMIC DNA]</scope>
    <source>
        <strain evidence="1 2">FP101781</strain>
    </source>
</reference>
<evidence type="ECO:0000313" key="2">
    <source>
        <dbReference type="Proteomes" id="UP000298030"/>
    </source>
</evidence>
<gene>
    <name evidence="1" type="ORF">FA13DRAFT_1798042</name>
</gene>
<dbReference type="EMBL" id="QPFP01000078">
    <property type="protein sequence ID" value="TEB23397.1"/>
    <property type="molecule type" value="Genomic_DNA"/>
</dbReference>
<dbReference type="InterPro" id="IPR011990">
    <property type="entry name" value="TPR-like_helical_dom_sf"/>
</dbReference>
<evidence type="ECO:0000313" key="1">
    <source>
        <dbReference type="EMBL" id="TEB23397.1"/>
    </source>
</evidence>
<proteinExistence type="predicted"/>
<dbReference type="Gene3D" id="1.25.40.10">
    <property type="entry name" value="Tetratricopeptide repeat domain"/>
    <property type="match status" value="1"/>
</dbReference>
<comment type="caution">
    <text evidence="1">The sequence shown here is derived from an EMBL/GenBank/DDBJ whole genome shotgun (WGS) entry which is preliminary data.</text>
</comment>
<dbReference type="OrthoDB" id="3217196at2759"/>
<sequence>MVVEAIENCYGALLGSHIEKIVRDPLLILQPPQPLIILIDSVTEWKLHANFIEQLSLLEPFTSFIRFIILGRSEPREGNGGGGVNPFVTFPISDYDDISKPIFDMALSNGSSFNMPGTGDALERSILLDRIALALRPSGHPERHWSLNNLSACLQQSYQKSQSAGVLEEAISIDREALALCLQGHPDQHYSCYNLANVVYNHFRRDGLIGNLEEAITLGREAILLLPEGNERWFAKADNQQLYLYNRFKIKCAVEDPQEAVALAEDALSLCPKDNHSYPVLPGWISSCKRELAEVMALSSEGLCS</sequence>
<dbReference type="AlphaFoldDB" id="A0A4Y7SNF5"/>
<dbReference type="STRING" id="71717.A0A4Y7SNF5"/>